<evidence type="ECO:0000313" key="3">
    <source>
        <dbReference type="Proteomes" id="UP000249066"/>
    </source>
</evidence>
<dbReference type="GO" id="GO:0006508">
    <property type="term" value="P:proteolysis"/>
    <property type="evidence" value="ECO:0007669"/>
    <property type="project" value="InterPro"/>
</dbReference>
<gene>
    <name evidence="2" type="ORF">DI623_15690</name>
</gene>
<accession>A0A2W4ZX89</accession>
<dbReference type="Proteomes" id="UP000249066">
    <property type="component" value="Unassembled WGS sequence"/>
</dbReference>
<dbReference type="GO" id="GO:0004190">
    <property type="term" value="F:aspartic-type endopeptidase activity"/>
    <property type="evidence" value="ECO:0007669"/>
    <property type="project" value="InterPro"/>
</dbReference>
<dbReference type="SUPFAM" id="SSF50630">
    <property type="entry name" value="Acid proteases"/>
    <property type="match status" value="1"/>
</dbReference>
<keyword evidence="1" id="KW-0732">Signal</keyword>
<evidence type="ECO:0000256" key="1">
    <source>
        <dbReference type="SAM" id="SignalP"/>
    </source>
</evidence>
<dbReference type="Pfam" id="PF13650">
    <property type="entry name" value="Asp_protease_2"/>
    <property type="match status" value="1"/>
</dbReference>
<proteinExistence type="predicted"/>
<comment type="caution">
    <text evidence="2">The sequence shown here is derived from an EMBL/GenBank/DDBJ whole genome shotgun (WGS) entry which is preliminary data.</text>
</comment>
<dbReference type="EMBL" id="QFNN01000161">
    <property type="protein sequence ID" value="PZO86910.1"/>
    <property type="molecule type" value="Genomic_DNA"/>
</dbReference>
<dbReference type="CDD" id="cd05483">
    <property type="entry name" value="retropepsin_like_bacteria"/>
    <property type="match status" value="1"/>
</dbReference>
<dbReference type="InterPro" id="IPR001969">
    <property type="entry name" value="Aspartic_peptidase_AS"/>
</dbReference>
<name>A0A2W4ZX89_9SPHN</name>
<dbReference type="AlphaFoldDB" id="A0A2W4ZX89"/>
<feature type="signal peptide" evidence="1">
    <location>
        <begin position="1"/>
        <end position="23"/>
    </location>
</feature>
<dbReference type="InterPro" id="IPR021109">
    <property type="entry name" value="Peptidase_aspartic_dom_sf"/>
</dbReference>
<protein>
    <recommendedName>
        <fullName evidence="4">Peptidase A2 domain-containing protein</fullName>
    </recommendedName>
</protein>
<evidence type="ECO:0008006" key="4">
    <source>
        <dbReference type="Google" id="ProtNLM"/>
    </source>
</evidence>
<reference evidence="2 3" key="1">
    <citation type="submission" date="2017-08" db="EMBL/GenBank/DDBJ databases">
        <title>Infants hospitalized years apart are colonized by the same room-sourced microbial strains.</title>
        <authorList>
            <person name="Brooks B."/>
            <person name="Olm M.R."/>
            <person name="Firek B.A."/>
            <person name="Baker R."/>
            <person name="Thomas B.C."/>
            <person name="Morowitz M.J."/>
            <person name="Banfield J.F."/>
        </authorList>
    </citation>
    <scope>NUCLEOTIDE SEQUENCE [LARGE SCALE GENOMIC DNA]</scope>
    <source>
        <strain evidence="2">S2_018_000_R2_101</strain>
    </source>
</reference>
<dbReference type="PROSITE" id="PS00141">
    <property type="entry name" value="ASP_PROTEASE"/>
    <property type="match status" value="1"/>
</dbReference>
<evidence type="ECO:0000313" key="2">
    <source>
        <dbReference type="EMBL" id="PZO86910.1"/>
    </source>
</evidence>
<feature type="chain" id="PRO_5016120326" description="Peptidase A2 domain-containing protein" evidence="1">
    <location>
        <begin position="24"/>
        <end position="305"/>
    </location>
</feature>
<dbReference type="Gene3D" id="2.40.70.10">
    <property type="entry name" value="Acid Proteases"/>
    <property type="match status" value="1"/>
</dbReference>
<dbReference type="InterPro" id="IPR034122">
    <property type="entry name" value="Retropepsin-like_bacterial"/>
</dbReference>
<organism evidence="2 3">
    <name type="scientific">Sphingomonas sanxanigenens</name>
    <dbReference type="NCBI Taxonomy" id="397260"/>
    <lineage>
        <taxon>Bacteria</taxon>
        <taxon>Pseudomonadati</taxon>
        <taxon>Pseudomonadota</taxon>
        <taxon>Alphaproteobacteria</taxon>
        <taxon>Sphingomonadales</taxon>
        <taxon>Sphingomonadaceae</taxon>
        <taxon>Sphingomonas</taxon>
    </lineage>
</organism>
<sequence>MLRSAALIPASLVLAGMASGAGAAPLIVPFDFSRSAIALDVSIGGRPVHMLLDTGVDPSLIDLGRADELGIAVDRHDGGEATGFGDGKGAAVFPSRIDRLTIGDRSFPAFEALAADTTAISNGYGGRIDGILGYSFVTDKIVLIDYPDQKLGILSNAGEAKAMTRTCRTRWSTTLRTVDSFPVVPGFRIGSAKAPVTFDTGSNGGIALFGSARELPGVAAALQENGSVTHVGARGDSRTVRYRLAAPVGFGPFSLPAGQTVVIHAEQGSRKTRVANIGNKLMAEMKLKVLLDYRARRMAFYGDCG</sequence>